<dbReference type="InterPro" id="IPR020816">
    <property type="entry name" value="Histone-like_DNA-bd_CS"/>
</dbReference>
<gene>
    <name evidence="7" type="ORF">LCGC14_1438420</name>
</gene>
<dbReference type="GO" id="GO:0006417">
    <property type="term" value="P:regulation of translation"/>
    <property type="evidence" value="ECO:0007669"/>
    <property type="project" value="UniProtKB-KW"/>
</dbReference>
<evidence type="ECO:0000256" key="2">
    <source>
        <dbReference type="ARBA" id="ARBA00022845"/>
    </source>
</evidence>
<dbReference type="SUPFAM" id="SSF47729">
    <property type="entry name" value="IHF-like DNA-binding proteins"/>
    <property type="match status" value="1"/>
</dbReference>
<keyword evidence="3" id="KW-0805">Transcription regulation</keyword>
<dbReference type="SMART" id="SM00411">
    <property type="entry name" value="BHL"/>
    <property type="match status" value="1"/>
</dbReference>
<dbReference type="InterPro" id="IPR005684">
    <property type="entry name" value="IHF_alpha"/>
</dbReference>
<proteinExistence type="predicted"/>
<dbReference type="Gene3D" id="4.10.520.10">
    <property type="entry name" value="IHF-like DNA-binding proteins"/>
    <property type="match status" value="1"/>
</dbReference>
<comment type="caution">
    <text evidence="7">The sequence shown here is derived from an EMBL/GenBank/DDBJ whole genome shotgun (WGS) entry which is preliminary data.</text>
</comment>
<keyword evidence="4" id="KW-0238">DNA-binding</keyword>
<keyword evidence="6" id="KW-0233">DNA recombination</keyword>
<evidence type="ECO:0000256" key="4">
    <source>
        <dbReference type="ARBA" id="ARBA00023125"/>
    </source>
</evidence>
<dbReference type="PANTHER" id="PTHR33175:SF2">
    <property type="entry name" value="INTEGRATION HOST FACTOR SUBUNIT ALPHA"/>
    <property type="match status" value="1"/>
</dbReference>
<keyword evidence="5" id="KW-0804">Transcription</keyword>
<dbReference type="GO" id="GO:0003677">
    <property type="term" value="F:DNA binding"/>
    <property type="evidence" value="ECO:0007669"/>
    <property type="project" value="UniProtKB-KW"/>
</dbReference>
<dbReference type="PRINTS" id="PR01727">
    <property type="entry name" value="DNABINDINGHU"/>
</dbReference>
<dbReference type="InterPro" id="IPR000119">
    <property type="entry name" value="Hist_DNA-bd"/>
</dbReference>
<sequence length="93" mass="10365">MTLNKAGIANIIQEQTGLSKKKCTEALETALKIIKSELESGEDVLISGFGKFCVKEKRKRRGRNPATGEDMMLAPRRVVIFRCSGKLRDRINA</sequence>
<evidence type="ECO:0000256" key="3">
    <source>
        <dbReference type="ARBA" id="ARBA00023015"/>
    </source>
</evidence>
<dbReference type="InterPro" id="IPR010992">
    <property type="entry name" value="IHF-like_DNA-bd_dom_sf"/>
</dbReference>
<evidence type="ECO:0000313" key="7">
    <source>
        <dbReference type="EMBL" id="KKM70672.1"/>
    </source>
</evidence>
<dbReference type="Pfam" id="PF00216">
    <property type="entry name" value="Bac_DNA_binding"/>
    <property type="match status" value="1"/>
</dbReference>
<name>A0A0F9MNA0_9ZZZZ</name>
<evidence type="ECO:0000256" key="1">
    <source>
        <dbReference type="ARBA" id="ARBA00018329"/>
    </source>
</evidence>
<dbReference type="GO" id="GO:0006355">
    <property type="term" value="P:regulation of DNA-templated transcription"/>
    <property type="evidence" value="ECO:0007669"/>
    <property type="project" value="InterPro"/>
</dbReference>
<dbReference type="EMBL" id="LAZR01009772">
    <property type="protein sequence ID" value="KKM70672.1"/>
    <property type="molecule type" value="Genomic_DNA"/>
</dbReference>
<dbReference type="PANTHER" id="PTHR33175">
    <property type="entry name" value="DNA-BINDING PROTEIN HU"/>
    <property type="match status" value="1"/>
</dbReference>
<dbReference type="AlphaFoldDB" id="A0A0F9MNA0"/>
<dbReference type="CDD" id="cd13835">
    <property type="entry name" value="IHF_A"/>
    <property type="match status" value="1"/>
</dbReference>
<keyword evidence="2" id="KW-0810">Translation regulation</keyword>
<evidence type="ECO:0000256" key="5">
    <source>
        <dbReference type="ARBA" id="ARBA00023163"/>
    </source>
</evidence>
<accession>A0A0F9MNA0</accession>
<dbReference type="GO" id="GO:0006310">
    <property type="term" value="P:DNA recombination"/>
    <property type="evidence" value="ECO:0007669"/>
    <property type="project" value="UniProtKB-KW"/>
</dbReference>
<dbReference type="GO" id="GO:0009893">
    <property type="term" value="P:positive regulation of metabolic process"/>
    <property type="evidence" value="ECO:0007669"/>
    <property type="project" value="UniProtKB-ARBA"/>
</dbReference>
<dbReference type="GO" id="GO:0030527">
    <property type="term" value="F:structural constituent of chromatin"/>
    <property type="evidence" value="ECO:0007669"/>
    <property type="project" value="InterPro"/>
</dbReference>
<protein>
    <recommendedName>
        <fullName evidence="1">Integration host factor subunit alpha</fullName>
    </recommendedName>
</protein>
<reference evidence="7" key="1">
    <citation type="journal article" date="2015" name="Nature">
        <title>Complex archaea that bridge the gap between prokaryotes and eukaryotes.</title>
        <authorList>
            <person name="Spang A."/>
            <person name="Saw J.H."/>
            <person name="Jorgensen S.L."/>
            <person name="Zaremba-Niedzwiedzka K."/>
            <person name="Martijn J."/>
            <person name="Lind A.E."/>
            <person name="van Eijk R."/>
            <person name="Schleper C."/>
            <person name="Guy L."/>
            <person name="Ettema T.J."/>
        </authorList>
    </citation>
    <scope>NUCLEOTIDE SEQUENCE</scope>
</reference>
<organism evidence="7">
    <name type="scientific">marine sediment metagenome</name>
    <dbReference type="NCBI Taxonomy" id="412755"/>
    <lineage>
        <taxon>unclassified sequences</taxon>
        <taxon>metagenomes</taxon>
        <taxon>ecological metagenomes</taxon>
    </lineage>
</organism>
<evidence type="ECO:0000256" key="6">
    <source>
        <dbReference type="ARBA" id="ARBA00023172"/>
    </source>
</evidence>
<dbReference type="GO" id="GO:0005829">
    <property type="term" value="C:cytosol"/>
    <property type="evidence" value="ECO:0007669"/>
    <property type="project" value="TreeGrafter"/>
</dbReference>
<dbReference type="PROSITE" id="PS00045">
    <property type="entry name" value="HISTONE_LIKE"/>
    <property type="match status" value="1"/>
</dbReference>